<dbReference type="OrthoDB" id="3873894at2759"/>
<comment type="caution">
    <text evidence="1">The sequence shown here is derived from an EMBL/GenBank/DDBJ whole genome shotgun (WGS) entry which is preliminary data.</text>
</comment>
<proteinExistence type="predicted"/>
<accession>A0A4U0V762</accession>
<evidence type="ECO:0000313" key="2">
    <source>
        <dbReference type="Proteomes" id="UP000310066"/>
    </source>
</evidence>
<gene>
    <name evidence="1" type="ORF">B0A54_04989</name>
</gene>
<dbReference type="AlphaFoldDB" id="A0A4U0V762"/>
<dbReference type="Proteomes" id="UP000310066">
    <property type="component" value="Unassembled WGS sequence"/>
</dbReference>
<sequence length="160" mass="17730">MVKQERKALSDKEIKDATGLGIKDPSKLQVYDLFSKTNGKQDGNRMAEILVSDNGSTIVASYTFAKFDGNPNKLDNKGNLVADSKGGFFTYKGDSKNPQEIEQYKALMGTENLSPVGFMYADHVQYFDGRYPLEISTFPFEDTNIWTKIGPVEGGKLPKA</sequence>
<evidence type="ECO:0000313" key="1">
    <source>
        <dbReference type="EMBL" id="TKA44222.1"/>
    </source>
</evidence>
<dbReference type="EMBL" id="NAJP01000016">
    <property type="protein sequence ID" value="TKA44222.1"/>
    <property type="molecule type" value="Genomic_DNA"/>
</dbReference>
<organism evidence="1 2">
    <name type="scientific">Friedmanniomyces endolithicus</name>
    <dbReference type="NCBI Taxonomy" id="329885"/>
    <lineage>
        <taxon>Eukaryota</taxon>
        <taxon>Fungi</taxon>
        <taxon>Dikarya</taxon>
        <taxon>Ascomycota</taxon>
        <taxon>Pezizomycotina</taxon>
        <taxon>Dothideomycetes</taxon>
        <taxon>Dothideomycetidae</taxon>
        <taxon>Mycosphaerellales</taxon>
        <taxon>Teratosphaeriaceae</taxon>
        <taxon>Friedmanniomyces</taxon>
    </lineage>
</organism>
<name>A0A4U0V762_9PEZI</name>
<protein>
    <submittedName>
        <fullName evidence="1">Uncharacterized protein</fullName>
    </submittedName>
</protein>
<reference evidence="1 2" key="1">
    <citation type="submission" date="2017-03" db="EMBL/GenBank/DDBJ databases">
        <title>Genomes of endolithic fungi from Antarctica.</title>
        <authorList>
            <person name="Coleine C."/>
            <person name="Masonjones S."/>
            <person name="Stajich J.E."/>
        </authorList>
    </citation>
    <scope>NUCLEOTIDE SEQUENCE [LARGE SCALE GENOMIC DNA]</scope>
    <source>
        <strain evidence="1 2">CCFEE 5311</strain>
    </source>
</reference>